<comment type="subcellular location">
    <subcellularLocation>
        <location evidence="9">Cell membrane</location>
        <topology evidence="9">Multi-pass membrane protein</topology>
    </subcellularLocation>
    <subcellularLocation>
        <location evidence="1">Membrane</location>
        <topology evidence="1">Multi-pass membrane protein</topology>
    </subcellularLocation>
</comment>
<keyword evidence="9" id="KW-0479">Metal-binding</keyword>
<keyword evidence="4 9" id="KW-0812">Transmembrane</keyword>
<dbReference type="Pfam" id="PF01769">
    <property type="entry name" value="MgtE"/>
    <property type="match status" value="1"/>
</dbReference>
<evidence type="ECO:0000256" key="7">
    <source>
        <dbReference type="ARBA" id="ARBA00023136"/>
    </source>
</evidence>
<dbReference type="SUPFAM" id="SSF158791">
    <property type="entry name" value="MgtE N-terminal domain-like"/>
    <property type="match status" value="1"/>
</dbReference>
<dbReference type="GO" id="GO:0015095">
    <property type="term" value="F:magnesium ion transmembrane transporter activity"/>
    <property type="evidence" value="ECO:0007669"/>
    <property type="project" value="UniProtKB-UniRule"/>
</dbReference>
<protein>
    <recommendedName>
        <fullName evidence="9">Magnesium transporter MgtE</fullName>
    </recommendedName>
</protein>
<keyword evidence="8" id="KW-0129">CBS domain</keyword>
<evidence type="ECO:0000256" key="4">
    <source>
        <dbReference type="ARBA" id="ARBA00022692"/>
    </source>
</evidence>
<dbReference type="PROSITE" id="PS51371">
    <property type="entry name" value="CBS"/>
    <property type="match status" value="1"/>
</dbReference>
<gene>
    <name evidence="11" type="ORF">OMM_01469</name>
</gene>
<dbReference type="PANTHER" id="PTHR43773">
    <property type="entry name" value="MAGNESIUM TRANSPORTER MGTE"/>
    <property type="match status" value="1"/>
</dbReference>
<evidence type="ECO:0000259" key="10">
    <source>
        <dbReference type="PROSITE" id="PS51371"/>
    </source>
</evidence>
<dbReference type="Gene3D" id="3.10.580.10">
    <property type="entry name" value="CBS-domain"/>
    <property type="match status" value="1"/>
</dbReference>
<feature type="domain" description="CBS" evidence="10">
    <location>
        <begin position="225"/>
        <end position="281"/>
    </location>
</feature>
<keyword evidence="6 9" id="KW-1133">Transmembrane helix</keyword>
<keyword evidence="3 9" id="KW-0813">Transport</keyword>
<dbReference type="InterPro" id="IPR006669">
    <property type="entry name" value="MgtE_transporter"/>
</dbReference>
<reference evidence="12" key="1">
    <citation type="submission" date="2012-11" db="EMBL/GenBank/DDBJ databases">
        <authorList>
            <person name="Lucero-Rivera Y.E."/>
            <person name="Tovar-Ramirez D."/>
        </authorList>
    </citation>
    <scope>NUCLEOTIDE SEQUENCE [LARGE SCALE GENOMIC DNA]</scope>
    <source>
        <strain evidence="12">Araruama</strain>
    </source>
</reference>
<dbReference type="SUPFAM" id="SSF161093">
    <property type="entry name" value="MgtE membrane domain-like"/>
    <property type="match status" value="1"/>
</dbReference>
<proteinExistence type="inferred from homology"/>
<comment type="function">
    <text evidence="9">Acts as a magnesium transporter.</text>
</comment>
<accession>A0A1V1PCW4</accession>
<keyword evidence="7 9" id="KW-0472">Membrane</keyword>
<dbReference type="InterPro" id="IPR046342">
    <property type="entry name" value="CBS_dom_sf"/>
</dbReference>
<dbReference type="Gene3D" id="1.25.60.10">
    <property type="entry name" value="MgtE N-terminal domain-like"/>
    <property type="match status" value="1"/>
</dbReference>
<feature type="transmembrane region" description="Helical" evidence="9">
    <location>
        <begin position="336"/>
        <end position="360"/>
    </location>
</feature>
<dbReference type="InterPro" id="IPR006667">
    <property type="entry name" value="SLC41_membr_dom"/>
</dbReference>
<comment type="caution">
    <text evidence="11">The sequence shown here is derived from an EMBL/GenBank/DDBJ whole genome shotgun (WGS) entry which is preliminary data.</text>
</comment>
<dbReference type="SMART" id="SM00924">
    <property type="entry name" value="MgtE_N"/>
    <property type="match status" value="1"/>
</dbReference>
<evidence type="ECO:0000256" key="9">
    <source>
        <dbReference type="RuleBase" id="RU362011"/>
    </source>
</evidence>
<feature type="transmembrane region" description="Helical" evidence="9">
    <location>
        <begin position="410"/>
        <end position="435"/>
    </location>
</feature>
<evidence type="ECO:0000256" key="8">
    <source>
        <dbReference type="PROSITE-ProRule" id="PRU00703"/>
    </source>
</evidence>
<evidence type="ECO:0000313" key="11">
    <source>
        <dbReference type="EMBL" id="ETR72752.1"/>
    </source>
</evidence>
<dbReference type="GO" id="GO:0005886">
    <property type="term" value="C:plasma membrane"/>
    <property type="evidence" value="ECO:0007669"/>
    <property type="project" value="UniProtKB-SubCell"/>
</dbReference>
<keyword evidence="5 9" id="KW-0460">Magnesium</keyword>
<dbReference type="GO" id="GO:0046872">
    <property type="term" value="F:metal ion binding"/>
    <property type="evidence" value="ECO:0007669"/>
    <property type="project" value="UniProtKB-KW"/>
</dbReference>
<sequence length="471" mass="52201">MGKYLLAHSSALIKQGDYLMEIMSNRSRLLNDSMKRLLRRGAYGNLKKIIDKTHVADLSVTFRSLSSEQQLKVLNMIEEKDKQGLVLSDLDADTFLDLTSRMSVESLIEIFEYIPSDDLADLIDRLPKEVADKVLEGMRKENSEEVEDLLRYDNKTAGGIMVPNFYAVDAESTAQDAITSLQKEHKDVEMPFYLYVIDEHERLVGVCSLRQLVVTAPDTKLKDFMSVNVISVRTDMDQEEVAKIVARYDMLAVPVVDENNRLVGIITVDDVIDIMREEATEDILKMAGAGEEFAETKSVARSIRIRLPWLFASWMGGIMAFFIIGQFEHALNKLAYLAAFIPVIMGMGGNVGTQSSTIVVRGLATGRINIRDISSVVAKELTIGLALGFFYGFLLGSVAVGIYSVVMLGFVVGMAVVSSMTIAALVGSFVPMVFARFNIDPAIATGPFVTTAIDILSVYFYFQIAMILLKL</sequence>
<dbReference type="EMBL" id="ATBP01000116">
    <property type="protein sequence ID" value="ETR72752.1"/>
    <property type="molecule type" value="Genomic_DNA"/>
</dbReference>
<evidence type="ECO:0000313" key="12">
    <source>
        <dbReference type="Proteomes" id="UP000189670"/>
    </source>
</evidence>
<feature type="transmembrane region" description="Helical" evidence="9">
    <location>
        <begin position="307"/>
        <end position="324"/>
    </location>
</feature>
<organism evidence="11 12">
    <name type="scientific">Candidatus Magnetoglobus multicellularis str. Araruama</name>
    <dbReference type="NCBI Taxonomy" id="890399"/>
    <lineage>
        <taxon>Bacteria</taxon>
        <taxon>Pseudomonadati</taxon>
        <taxon>Thermodesulfobacteriota</taxon>
        <taxon>Desulfobacteria</taxon>
        <taxon>Desulfobacterales</taxon>
        <taxon>Desulfobacteraceae</taxon>
        <taxon>Candidatus Magnetoglobus</taxon>
    </lineage>
</organism>
<dbReference type="InterPro" id="IPR036739">
    <property type="entry name" value="SLC41_membr_dom_sf"/>
</dbReference>
<dbReference type="Gene3D" id="1.10.357.20">
    <property type="entry name" value="SLC41 divalent cation transporters, integral membrane domain"/>
    <property type="match status" value="1"/>
</dbReference>
<feature type="transmembrane region" description="Helical" evidence="9">
    <location>
        <begin position="381"/>
        <end position="404"/>
    </location>
</feature>
<dbReference type="InterPro" id="IPR000644">
    <property type="entry name" value="CBS_dom"/>
</dbReference>
<evidence type="ECO:0000256" key="2">
    <source>
        <dbReference type="ARBA" id="ARBA00009749"/>
    </source>
</evidence>
<dbReference type="AlphaFoldDB" id="A0A1V1PCW4"/>
<dbReference type="Proteomes" id="UP000189670">
    <property type="component" value="Unassembled WGS sequence"/>
</dbReference>
<evidence type="ECO:0000256" key="1">
    <source>
        <dbReference type="ARBA" id="ARBA00004141"/>
    </source>
</evidence>
<evidence type="ECO:0000256" key="6">
    <source>
        <dbReference type="ARBA" id="ARBA00022989"/>
    </source>
</evidence>
<comment type="similarity">
    <text evidence="2 9">Belongs to the SLC41A transporter family.</text>
</comment>
<name>A0A1V1PCW4_9BACT</name>
<dbReference type="Pfam" id="PF03448">
    <property type="entry name" value="MgtE_N"/>
    <property type="match status" value="1"/>
</dbReference>
<evidence type="ECO:0000256" key="3">
    <source>
        <dbReference type="ARBA" id="ARBA00022448"/>
    </source>
</evidence>
<dbReference type="SUPFAM" id="SSF54631">
    <property type="entry name" value="CBS-domain pair"/>
    <property type="match status" value="1"/>
</dbReference>
<dbReference type="InterPro" id="IPR006668">
    <property type="entry name" value="Mg_transptr_MgtE_intracell_dom"/>
</dbReference>
<dbReference type="CDD" id="cd04606">
    <property type="entry name" value="CBS_pair_Mg_transporter"/>
    <property type="match status" value="1"/>
</dbReference>
<dbReference type="Pfam" id="PF00571">
    <property type="entry name" value="CBS"/>
    <property type="match status" value="2"/>
</dbReference>
<dbReference type="InterPro" id="IPR038076">
    <property type="entry name" value="MgtE_N_sf"/>
</dbReference>
<dbReference type="PANTHER" id="PTHR43773:SF1">
    <property type="entry name" value="MAGNESIUM TRANSPORTER MGTE"/>
    <property type="match status" value="1"/>
</dbReference>
<keyword evidence="9" id="KW-1003">Cell membrane</keyword>
<feature type="transmembrane region" description="Helical" evidence="9">
    <location>
        <begin position="447"/>
        <end position="469"/>
    </location>
</feature>
<dbReference type="SMART" id="SM00116">
    <property type="entry name" value="CBS"/>
    <property type="match status" value="2"/>
</dbReference>
<comment type="subunit">
    <text evidence="9">Homodimer.</text>
</comment>
<evidence type="ECO:0000256" key="5">
    <source>
        <dbReference type="ARBA" id="ARBA00022842"/>
    </source>
</evidence>
<dbReference type="NCBIfam" id="TIGR00400">
    <property type="entry name" value="mgtE"/>
    <property type="match status" value="1"/>
</dbReference>